<evidence type="ECO:0000259" key="19">
    <source>
        <dbReference type="Pfam" id="PF01761"/>
    </source>
</evidence>
<keyword evidence="11 18" id="KW-0479">Metal-binding</keyword>
<evidence type="ECO:0000256" key="13">
    <source>
        <dbReference type="ARBA" id="ARBA00022833"/>
    </source>
</evidence>
<feature type="domain" description="3-dehydroquinate synthase C-terminal" evidence="20">
    <location>
        <begin position="182"/>
        <end position="323"/>
    </location>
</feature>
<feature type="binding site" evidence="18">
    <location>
        <position position="152"/>
    </location>
    <ligand>
        <name>NAD(+)</name>
        <dbReference type="ChEBI" id="CHEBI:57540"/>
    </ligand>
</feature>
<feature type="binding site" evidence="18">
    <location>
        <position position="143"/>
    </location>
    <ligand>
        <name>NAD(+)</name>
        <dbReference type="ChEBI" id="CHEBI:57540"/>
    </ligand>
</feature>
<keyword evidence="12 18" id="KW-0547">Nucleotide-binding</keyword>
<dbReference type="NCBIfam" id="TIGR01357">
    <property type="entry name" value="aroB"/>
    <property type="match status" value="1"/>
</dbReference>
<evidence type="ECO:0000313" key="21">
    <source>
        <dbReference type="EMBL" id="PFG28636.1"/>
    </source>
</evidence>
<comment type="caution">
    <text evidence="21">The sequence shown here is derived from an EMBL/GenBank/DDBJ whole genome shotgun (WGS) entry which is preliminary data.</text>
</comment>
<dbReference type="STRING" id="1724.GCA_001044175_00386"/>
<evidence type="ECO:0000256" key="16">
    <source>
        <dbReference type="ARBA" id="ARBA00023239"/>
    </source>
</evidence>
<keyword evidence="9 18" id="KW-0963">Cytoplasm</keyword>
<feature type="binding site" evidence="18">
    <location>
        <position position="185"/>
    </location>
    <ligand>
        <name>Zn(2+)</name>
        <dbReference type="ChEBI" id="CHEBI:29105"/>
    </ligand>
</feature>
<dbReference type="SUPFAM" id="SSF56796">
    <property type="entry name" value="Dehydroquinate synthase-like"/>
    <property type="match status" value="1"/>
</dbReference>
<evidence type="ECO:0000256" key="11">
    <source>
        <dbReference type="ARBA" id="ARBA00022723"/>
    </source>
</evidence>
<protein>
    <recommendedName>
        <fullName evidence="8 18">3-dehydroquinate synthase</fullName>
        <shortName evidence="18">DHQS</shortName>
        <ecNumber evidence="7 18">4.2.3.4</ecNumber>
    </recommendedName>
</protein>
<reference evidence="21 22" key="1">
    <citation type="submission" date="2017-10" db="EMBL/GenBank/DDBJ databases">
        <title>Sequencing the genomes of 1000 actinobacteria strains.</title>
        <authorList>
            <person name="Klenk H.-P."/>
        </authorList>
    </citation>
    <scope>NUCLEOTIDE SEQUENCE [LARGE SCALE GENOMIC DNA]</scope>
    <source>
        <strain evidence="21 22">DSM 20688</strain>
    </source>
</reference>
<comment type="cofactor">
    <cofactor evidence="3">
        <name>Zn(2+)</name>
        <dbReference type="ChEBI" id="CHEBI:29105"/>
    </cofactor>
</comment>
<organism evidence="21 22">
    <name type="scientific">Corynebacterium renale</name>
    <dbReference type="NCBI Taxonomy" id="1724"/>
    <lineage>
        <taxon>Bacteria</taxon>
        <taxon>Bacillati</taxon>
        <taxon>Actinomycetota</taxon>
        <taxon>Actinomycetes</taxon>
        <taxon>Mycobacteriales</taxon>
        <taxon>Corynebacteriaceae</taxon>
        <taxon>Corynebacterium</taxon>
    </lineage>
</organism>
<feature type="binding site" evidence="18">
    <location>
        <begin position="72"/>
        <end position="77"/>
    </location>
    <ligand>
        <name>NAD(+)</name>
        <dbReference type="ChEBI" id="CHEBI:57540"/>
    </ligand>
</feature>
<dbReference type="InterPro" id="IPR030960">
    <property type="entry name" value="DHQS/DOIS_N"/>
</dbReference>
<dbReference type="EC" id="4.2.3.4" evidence="7 18"/>
<comment type="cofactor">
    <cofactor evidence="18">
        <name>Co(2+)</name>
        <dbReference type="ChEBI" id="CHEBI:48828"/>
    </cofactor>
    <cofactor evidence="18">
        <name>Zn(2+)</name>
        <dbReference type="ChEBI" id="CHEBI:29105"/>
    </cofactor>
    <text evidence="18">Binds 1 divalent metal cation per subunit. Can use either Co(2+) or Zn(2+).</text>
</comment>
<keyword evidence="14 18" id="KW-0520">NAD</keyword>
<keyword evidence="17 18" id="KW-0170">Cobalt</keyword>
<evidence type="ECO:0000256" key="10">
    <source>
        <dbReference type="ARBA" id="ARBA00022605"/>
    </source>
</evidence>
<dbReference type="OrthoDB" id="9806583at2"/>
<dbReference type="GO" id="GO:0005737">
    <property type="term" value="C:cytoplasm"/>
    <property type="evidence" value="ECO:0007669"/>
    <property type="project" value="UniProtKB-SubCell"/>
</dbReference>
<evidence type="ECO:0000259" key="20">
    <source>
        <dbReference type="Pfam" id="PF24621"/>
    </source>
</evidence>
<keyword evidence="16 18" id="KW-0456">Lyase</keyword>
<evidence type="ECO:0000256" key="4">
    <source>
        <dbReference type="ARBA" id="ARBA00004496"/>
    </source>
</evidence>
<dbReference type="GO" id="GO:0009423">
    <property type="term" value="P:chorismate biosynthetic process"/>
    <property type="evidence" value="ECO:0007669"/>
    <property type="project" value="UniProtKB-UniRule"/>
</dbReference>
<dbReference type="EMBL" id="PDJF01000001">
    <property type="protein sequence ID" value="PFG28636.1"/>
    <property type="molecule type" value="Genomic_DNA"/>
</dbReference>
<evidence type="ECO:0000256" key="5">
    <source>
        <dbReference type="ARBA" id="ARBA00004661"/>
    </source>
</evidence>
<comment type="subcellular location">
    <subcellularLocation>
        <location evidence="4 18">Cytoplasm</location>
    </subcellularLocation>
</comment>
<evidence type="ECO:0000256" key="17">
    <source>
        <dbReference type="ARBA" id="ARBA00023285"/>
    </source>
</evidence>
<feature type="domain" description="3-dehydroquinate synthase N-terminal" evidence="19">
    <location>
        <begin position="69"/>
        <end position="179"/>
    </location>
</feature>
<dbReference type="UniPathway" id="UPA00053">
    <property type="reaction ID" value="UER00085"/>
</dbReference>
<evidence type="ECO:0000256" key="14">
    <source>
        <dbReference type="ARBA" id="ARBA00023027"/>
    </source>
</evidence>
<comment type="catalytic activity">
    <reaction evidence="1 18">
        <text>7-phospho-2-dehydro-3-deoxy-D-arabino-heptonate = 3-dehydroquinate + phosphate</text>
        <dbReference type="Rhea" id="RHEA:21968"/>
        <dbReference type="ChEBI" id="CHEBI:32364"/>
        <dbReference type="ChEBI" id="CHEBI:43474"/>
        <dbReference type="ChEBI" id="CHEBI:58394"/>
        <dbReference type="EC" id="4.2.3.4"/>
    </reaction>
</comment>
<evidence type="ECO:0000256" key="9">
    <source>
        <dbReference type="ARBA" id="ARBA00022490"/>
    </source>
</evidence>
<dbReference type="GO" id="GO:0000166">
    <property type="term" value="F:nucleotide binding"/>
    <property type="evidence" value="ECO:0007669"/>
    <property type="project" value="UniProtKB-KW"/>
</dbReference>
<dbReference type="RefSeq" id="WP_098389195.1">
    <property type="nucleotide sequence ID" value="NZ_LS483464.1"/>
</dbReference>
<comment type="pathway">
    <text evidence="5 18">Metabolic intermediate biosynthesis; chorismate biosynthesis; chorismate from D-erythrose 4-phosphate and phosphoenolpyruvate: step 2/7.</text>
</comment>
<dbReference type="Pfam" id="PF24621">
    <property type="entry name" value="DHQS_C"/>
    <property type="match status" value="1"/>
</dbReference>
<comment type="function">
    <text evidence="18">Catalyzes the conversion of 3-deoxy-D-arabino-heptulosonate 7-phosphate (DAHP) to dehydroquinate (DHQ).</text>
</comment>
<dbReference type="GO" id="GO:0003856">
    <property type="term" value="F:3-dehydroquinate synthase activity"/>
    <property type="evidence" value="ECO:0007669"/>
    <property type="project" value="UniProtKB-UniRule"/>
</dbReference>
<dbReference type="GO" id="GO:0009073">
    <property type="term" value="P:aromatic amino acid family biosynthetic process"/>
    <property type="evidence" value="ECO:0007669"/>
    <property type="project" value="UniProtKB-KW"/>
</dbReference>
<gene>
    <name evidence="18" type="primary">aroB</name>
    <name evidence="21" type="ORF">ATK06_1755</name>
</gene>
<evidence type="ECO:0000256" key="15">
    <source>
        <dbReference type="ARBA" id="ARBA00023141"/>
    </source>
</evidence>
<proteinExistence type="inferred from homology"/>
<evidence type="ECO:0000256" key="3">
    <source>
        <dbReference type="ARBA" id="ARBA00001947"/>
    </source>
</evidence>
<feature type="binding site" evidence="18">
    <location>
        <begin position="130"/>
        <end position="131"/>
    </location>
    <ligand>
        <name>NAD(+)</name>
        <dbReference type="ChEBI" id="CHEBI:57540"/>
    </ligand>
</feature>
<dbReference type="InterPro" id="IPR050071">
    <property type="entry name" value="Dehydroquinate_synthase"/>
</dbReference>
<feature type="binding site" evidence="18">
    <location>
        <position position="263"/>
    </location>
    <ligand>
        <name>Zn(2+)</name>
        <dbReference type="ChEBI" id="CHEBI:29105"/>
    </ligand>
</feature>
<dbReference type="GO" id="GO:0008652">
    <property type="term" value="P:amino acid biosynthetic process"/>
    <property type="evidence" value="ECO:0007669"/>
    <property type="project" value="UniProtKB-KW"/>
</dbReference>
<keyword evidence="15 18" id="KW-0057">Aromatic amino acid biosynthesis</keyword>
<comment type="cofactor">
    <cofactor evidence="2 18">
        <name>NAD(+)</name>
        <dbReference type="ChEBI" id="CHEBI:57540"/>
    </cofactor>
</comment>
<dbReference type="Proteomes" id="UP000221653">
    <property type="component" value="Unassembled WGS sequence"/>
</dbReference>
<accession>A0A2A9DQK0</accession>
<keyword evidence="22" id="KW-1185">Reference proteome</keyword>
<evidence type="ECO:0000256" key="1">
    <source>
        <dbReference type="ARBA" id="ARBA00001393"/>
    </source>
</evidence>
<keyword evidence="10 18" id="KW-0028">Amino-acid biosynthesis</keyword>
<dbReference type="HAMAP" id="MF_00110">
    <property type="entry name" value="DHQ_synthase"/>
    <property type="match status" value="1"/>
</dbReference>
<dbReference type="AlphaFoldDB" id="A0A2A9DQK0"/>
<dbReference type="Gene3D" id="3.40.50.1970">
    <property type="match status" value="1"/>
</dbReference>
<evidence type="ECO:0000256" key="12">
    <source>
        <dbReference type="ARBA" id="ARBA00022741"/>
    </source>
</evidence>
<dbReference type="Gene3D" id="1.20.1090.10">
    <property type="entry name" value="Dehydroquinate synthase-like - alpha domain"/>
    <property type="match status" value="1"/>
</dbReference>
<dbReference type="Pfam" id="PF01761">
    <property type="entry name" value="DHQ_synthase"/>
    <property type="match status" value="1"/>
</dbReference>
<evidence type="ECO:0000256" key="2">
    <source>
        <dbReference type="ARBA" id="ARBA00001911"/>
    </source>
</evidence>
<evidence type="ECO:0000313" key="22">
    <source>
        <dbReference type="Proteomes" id="UP000221653"/>
    </source>
</evidence>
<evidence type="ECO:0000256" key="6">
    <source>
        <dbReference type="ARBA" id="ARBA00005412"/>
    </source>
</evidence>
<dbReference type="FunFam" id="3.40.50.1970:FF:000007">
    <property type="entry name" value="Pentafunctional AROM polypeptide"/>
    <property type="match status" value="1"/>
</dbReference>
<dbReference type="InterPro" id="IPR030963">
    <property type="entry name" value="DHQ_synth_fam"/>
</dbReference>
<evidence type="ECO:0000256" key="8">
    <source>
        <dbReference type="ARBA" id="ARBA00017684"/>
    </source>
</evidence>
<sequence>MNSTTKIPVNGPAPYSVIVGRGVTSEAVDAIADSGARHVAVVHQPTLSGPAQKFADAVKAAGPECILLEVPDAESAKTVEVLDGIWGHLAAHGFTRSDALVGFGGGAVTDLAGFAAATWMRGIKVFHVPTSLLAMVDAAVGGKTGINTAAGKNLVGAFHEPSGVFIDVDYLASLSRDELVAGSAEIIKTGFIADERILELYEADPDACYRVDGHLQELIERSVTVKANVVGADLKESGLREILNYGHTFGHAVEKVEDFTWRHGNAVAVGMMFIAHLAHDAWLIDDNLVDRHRQILTSVGLPTTYAGPDFAPLHEAMLHDKKNKSGVIRFVALDGEVGKTTRLEGPTTEQLERAFASVVAEGK</sequence>
<keyword evidence="13 18" id="KW-0862">Zinc</keyword>
<dbReference type="PANTHER" id="PTHR43622">
    <property type="entry name" value="3-DEHYDROQUINATE SYNTHASE"/>
    <property type="match status" value="1"/>
</dbReference>
<dbReference type="GO" id="GO:0046872">
    <property type="term" value="F:metal ion binding"/>
    <property type="evidence" value="ECO:0007669"/>
    <property type="project" value="UniProtKB-KW"/>
</dbReference>
<evidence type="ECO:0000256" key="18">
    <source>
        <dbReference type="HAMAP-Rule" id="MF_00110"/>
    </source>
</evidence>
<dbReference type="CDD" id="cd08195">
    <property type="entry name" value="DHQS"/>
    <property type="match status" value="1"/>
</dbReference>
<evidence type="ECO:0000256" key="7">
    <source>
        <dbReference type="ARBA" id="ARBA00013031"/>
    </source>
</evidence>
<feature type="binding site" evidence="18">
    <location>
        <position position="247"/>
    </location>
    <ligand>
        <name>Zn(2+)</name>
        <dbReference type="ChEBI" id="CHEBI:29105"/>
    </ligand>
</feature>
<comment type="similarity">
    <text evidence="6 18">Belongs to the sugar phosphate cyclases superfamily. Dehydroquinate synthase family.</text>
</comment>
<name>A0A2A9DQK0_9CORY</name>
<comment type="caution">
    <text evidence="18">Lacks conserved residue(s) required for the propagation of feature annotation.</text>
</comment>
<dbReference type="PIRSF" id="PIRSF001455">
    <property type="entry name" value="DHQ_synth"/>
    <property type="match status" value="1"/>
</dbReference>
<feature type="binding site" evidence="18">
    <location>
        <begin position="106"/>
        <end position="110"/>
    </location>
    <ligand>
        <name>NAD(+)</name>
        <dbReference type="ChEBI" id="CHEBI:57540"/>
    </ligand>
</feature>
<dbReference type="InterPro" id="IPR016037">
    <property type="entry name" value="DHQ_synth_AroB"/>
</dbReference>
<dbReference type="PANTHER" id="PTHR43622:SF7">
    <property type="entry name" value="3-DEHYDROQUINATE SYNTHASE, CHLOROPLASTIC"/>
    <property type="match status" value="1"/>
</dbReference>
<dbReference type="InterPro" id="IPR056179">
    <property type="entry name" value="DHQS_C"/>
</dbReference>